<name>A0A834SXI6_9FABA</name>
<feature type="transmembrane region" description="Helical" evidence="6">
    <location>
        <begin position="561"/>
        <end position="581"/>
    </location>
</feature>
<dbReference type="GO" id="GO:0015297">
    <property type="term" value="F:antiporter activity"/>
    <property type="evidence" value="ECO:0007669"/>
    <property type="project" value="InterPro"/>
</dbReference>
<feature type="transmembrane region" description="Helical" evidence="6">
    <location>
        <begin position="292"/>
        <end position="311"/>
    </location>
</feature>
<comment type="subcellular location">
    <subcellularLocation>
        <location evidence="1">Membrane</location>
        <topology evidence="1">Multi-pass membrane protein</topology>
    </subcellularLocation>
</comment>
<accession>A0A834SXI6</accession>
<dbReference type="AlphaFoldDB" id="A0A834SXI6"/>
<dbReference type="CDD" id="cd13136">
    <property type="entry name" value="MATE_DinF_like"/>
    <property type="match status" value="1"/>
</dbReference>
<keyword evidence="4 6" id="KW-1133">Transmembrane helix</keyword>
<evidence type="ECO:0000256" key="2">
    <source>
        <dbReference type="ARBA" id="ARBA00010199"/>
    </source>
</evidence>
<evidence type="ECO:0000313" key="8">
    <source>
        <dbReference type="Proteomes" id="UP000634136"/>
    </source>
</evidence>
<feature type="transmembrane region" description="Helical" evidence="6">
    <location>
        <begin position="496"/>
        <end position="520"/>
    </location>
</feature>
<evidence type="ECO:0000313" key="7">
    <source>
        <dbReference type="EMBL" id="KAF7810735.1"/>
    </source>
</evidence>
<evidence type="ECO:0000256" key="4">
    <source>
        <dbReference type="ARBA" id="ARBA00022989"/>
    </source>
</evidence>
<dbReference type="GO" id="GO:0016020">
    <property type="term" value="C:membrane"/>
    <property type="evidence" value="ECO:0007669"/>
    <property type="project" value="UniProtKB-SubCell"/>
</dbReference>
<feature type="transmembrane region" description="Helical" evidence="6">
    <location>
        <begin position="246"/>
        <end position="272"/>
    </location>
</feature>
<feature type="transmembrane region" description="Helical" evidence="6">
    <location>
        <begin position="318"/>
        <end position="339"/>
    </location>
</feature>
<keyword evidence="8" id="KW-1185">Reference proteome</keyword>
<dbReference type="InterPro" id="IPR002528">
    <property type="entry name" value="MATE_fam"/>
</dbReference>
<feature type="transmembrane region" description="Helical" evidence="6">
    <location>
        <begin position="426"/>
        <end position="446"/>
    </location>
</feature>
<dbReference type="GO" id="GO:0009507">
    <property type="term" value="C:chloroplast"/>
    <property type="evidence" value="ECO:0007669"/>
    <property type="project" value="TreeGrafter"/>
</dbReference>
<dbReference type="GO" id="GO:0042910">
    <property type="term" value="F:xenobiotic transmembrane transporter activity"/>
    <property type="evidence" value="ECO:0007669"/>
    <property type="project" value="InterPro"/>
</dbReference>
<evidence type="ECO:0000256" key="5">
    <source>
        <dbReference type="ARBA" id="ARBA00023136"/>
    </source>
</evidence>
<sequence length="596" mass="63810">MESTHFCTGFFSNGLAARTRKCHDRSNCTGSCSAFHRGKGCDFITINDGRHLLNNAGIVGDCRLCAKNTTTFSPLITHRRKPRCPVVSNQSNSDSVLGSTDVDDSLAVEQENPLRNSDKGTVQLPATPVYRTPYTDVKHELLMLSLPALAGQAIDPLAQLMETAYIGRLGTVELASAGVSISIFNIVSKLFNIPLLSVATSFVAEDIAKNANKSSVSEHGVMENSGNGKPVEVIHQRKQLSSVSTALLLALGIGIFEALALILGSGTFLHVMGVSKENPTHIAAQQFLSLRALGAPAVVLSLALQGVFRGFKDTRTPVVCLGIGNLSAVFLFPLLMYYFQLGATGAAISTVLSQYIVTLLMIWYLNKRAVLLPPKMGALQFGSYIKSGGFLLGRTLSVLSTMTLGTSMAARQGPVAMAAHQICMQVWLAVSLLTDALATSAQALIASSLSRREYKTVKEITNFVLRIGLLAGICLTIILGASFGSLATFFTKDSEVLQVVGTGVLFVSASQPFNALAYIFDGLHYGVSDFPYAAYSMMLVGVVSSAFLLFAPSLIGLHGVWLGLTLFMALRMVAGIIRLLSKSGPWWFLHKDLQIA</sequence>
<feature type="transmembrane region" description="Helical" evidence="6">
    <location>
        <begin position="345"/>
        <end position="366"/>
    </location>
</feature>
<dbReference type="InterPro" id="IPR044644">
    <property type="entry name" value="DinF-like"/>
</dbReference>
<dbReference type="PANTHER" id="PTHR42893:SF45">
    <property type="entry name" value="PROTEIN DETOXIFICATION 45, CHLOROPLASTIC"/>
    <property type="match status" value="1"/>
</dbReference>
<dbReference type="PANTHER" id="PTHR42893">
    <property type="entry name" value="PROTEIN DETOXIFICATION 44, CHLOROPLASTIC-RELATED"/>
    <property type="match status" value="1"/>
</dbReference>
<organism evidence="7 8">
    <name type="scientific">Senna tora</name>
    <dbReference type="NCBI Taxonomy" id="362788"/>
    <lineage>
        <taxon>Eukaryota</taxon>
        <taxon>Viridiplantae</taxon>
        <taxon>Streptophyta</taxon>
        <taxon>Embryophyta</taxon>
        <taxon>Tracheophyta</taxon>
        <taxon>Spermatophyta</taxon>
        <taxon>Magnoliopsida</taxon>
        <taxon>eudicotyledons</taxon>
        <taxon>Gunneridae</taxon>
        <taxon>Pentapetalae</taxon>
        <taxon>rosids</taxon>
        <taxon>fabids</taxon>
        <taxon>Fabales</taxon>
        <taxon>Fabaceae</taxon>
        <taxon>Caesalpinioideae</taxon>
        <taxon>Cassia clade</taxon>
        <taxon>Senna</taxon>
    </lineage>
</organism>
<dbReference type="EMBL" id="JAAIUW010000010">
    <property type="protein sequence ID" value="KAF7810735.1"/>
    <property type="molecule type" value="Genomic_DNA"/>
</dbReference>
<proteinExistence type="inferred from homology"/>
<dbReference type="NCBIfam" id="TIGR00797">
    <property type="entry name" value="matE"/>
    <property type="match status" value="1"/>
</dbReference>
<evidence type="ECO:0000256" key="3">
    <source>
        <dbReference type="ARBA" id="ARBA00022692"/>
    </source>
</evidence>
<keyword evidence="5 6" id="KW-0472">Membrane</keyword>
<feature type="transmembrane region" description="Helical" evidence="6">
    <location>
        <begin position="387"/>
        <end position="406"/>
    </location>
</feature>
<feature type="transmembrane region" description="Helical" evidence="6">
    <location>
        <begin position="532"/>
        <end position="555"/>
    </location>
</feature>
<protein>
    <recommendedName>
        <fullName evidence="6">Protein DETOXIFICATION</fullName>
    </recommendedName>
    <alternativeName>
        <fullName evidence="6">Multidrug and toxic compound extrusion protein</fullName>
    </alternativeName>
</protein>
<reference evidence="7" key="1">
    <citation type="submission" date="2020-09" db="EMBL/GenBank/DDBJ databases">
        <title>Genome-Enabled Discovery of Anthraquinone Biosynthesis in Senna tora.</title>
        <authorList>
            <person name="Kang S.-H."/>
            <person name="Pandey R.P."/>
            <person name="Lee C.-M."/>
            <person name="Sim J.-S."/>
            <person name="Jeong J.-T."/>
            <person name="Choi B.-S."/>
            <person name="Jung M."/>
            <person name="Ginzburg D."/>
            <person name="Zhao K."/>
            <person name="Won S.Y."/>
            <person name="Oh T.-J."/>
            <person name="Yu Y."/>
            <person name="Kim N.-H."/>
            <person name="Lee O.R."/>
            <person name="Lee T.-H."/>
            <person name="Bashyal P."/>
            <person name="Kim T.-S."/>
            <person name="Lee W.-H."/>
            <person name="Kawkins C."/>
            <person name="Kim C.-K."/>
            <person name="Kim J.S."/>
            <person name="Ahn B.O."/>
            <person name="Rhee S.Y."/>
            <person name="Sohng J.K."/>
        </authorList>
    </citation>
    <scope>NUCLEOTIDE SEQUENCE</scope>
    <source>
        <tissue evidence="7">Leaf</tissue>
    </source>
</reference>
<evidence type="ECO:0000256" key="6">
    <source>
        <dbReference type="RuleBase" id="RU004914"/>
    </source>
</evidence>
<feature type="transmembrane region" description="Helical" evidence="6">
    <location>
        <begin position="467"/>
        <end position="490"/>
    </location>
</feature>
<comment type="similarity">
    <text evidence="2 6">Belongs to the multi antimicrobial extrusion (MATE) (TC 2.A.66.1) family.</text>
</comment>
<dbReference type="OrthoDB" id="2126698at2759"/>
<dbReference type="Proteomes" id="UP000634136">
    <property type="component" value="Unassembled WGS sequence"/>
</dbReference>
<comment type="caution">
    <text evidence="7">The sequence shown here is derived from an EMBL/GenBank/DDBJ whole genome shotgun (WGS) entry which is preliminary data.</text>
</comment>
<keyword evidence="3 6" id="KW-0812">Transmembrane</keyword>
<gene>
    <name evidence="7" type="ORF">G2W53_031711</name>
</gene>
<dbReference type="Pfam" id="PF01554">
    <property type="entry name" value="MatE"/>
    <property type="match status" value="2"/>
</dbReference>
<evidence type="ECO:0000256" key="1">
    <source>
        <dbReference type="ARBA" id="ARBA00004141"/>
    </source>
</evidence>